<evidence type="ECO:0000256" key="5">
    <source>
        <dbReference type="ARBA" id="ARBA00022692"/>
    </source>
</evidence>
<dbReference type="GO" id="GO:0005793">
    <property type="term" value="C:endoplasmic reticulum-Golgi intermediate compartment"/>
    <property type="evidence" value="ECO:0007669"/>
    <property type="project" value="TreeGrafter"/>
</dbReference>
<feature type="transmembrane region" description="Helical" evidence="13">
    <location>
        <begin position="132"/>
        <end position="158"/>
    </location>
</feature>
<reference evidence="14 15" key="1">
    <citation type="submission" date="2019-03" db="EMBL/GenBank/DDBJ databases">
        <title>Single cell metagenomics reveals metabolic interactions within the superorganism composed of flagellate Streblomastix strix and complex community of Bacteroidetes bacteria on its surface.</title>
        <authorList>
            <person name="Treitli S.C."/>
            <person name="Kolisko M."/>
            <person name="Husnik F."/>
            <person name="Keeling P."/>
            <person name="Hampl V."/>
        </authorList>
    </citation>
    <scope>NUCLEOTIDE SEQUENCE [LARGE SCALE GENOMIC DNA]</scope>
    <source>
        <strain evidence="14">ST1C</strain>
    </source>
</reference>
<keyword evidence="9" id="KW-0333">Golgi apparatus</keyword>
<feature type="transmembrane region" description="Helical" evidence="13">
    <location>
        <begin position="282"/>
        <end position="302"/>
    </location>
</feature>
<keyword evidence="8 13" id="KW-1133">Transmembrane helix</keyword>
<keyword evidence="10 13" id="KW-0472">Membrane</keyword>
<evidence type="ECO:0000256" key="9">
    <source>
        <dbReference type="ARBA" id="ARBA00023034"/>
    </source>
</evidence>
<dbReference type="GO" id="GO:0030134">
    <property type="term" value="C:COPII-coated ER to Golgi transport vesicle"/>
    <property type="evidence" value="ECO:0007669"/>
    <property type="project" value="TreeGrafter"/>
</dbReference>
<accession>A0A5J4X663</accession>
<feature type="transmembrane region" description="Helical" evidence="13">
    <location>
        <begin position="103"/>
        <end position="120"/>
    </location>
</feature>
<evidence type="ECO:0000256" key="8">
    <source>
        <dbReference type="ARBA" id="ARBA00022989"/>
    </source>
</evidence>
<evidence type="ECO:0000256" key="3">
    <source>
        <dbReference type="ARBA" id="ARBA00009727"/>
    </source>
</evidence>
<comment type="similarity">
    <text evidence="3">Belongs to the YIF1 family.</text>
</comment>
<evidence type="ECO:0000256" key="2">
    <source>
        <dbReference type="ARBA" id="ARBA00004653"/>
    </source>
</evidence>
<gene>
    <name evidence="14" type="ORF">EZS28_001819</name>
</gene>
<evidence type="ECO:0000256" key="12">
    <source>
        <dbReference type="SAM" id="MobiDB-lite"/>
    </source>
</evidence>
<evidence type="ECO:0000256" key="11">
    <source>
        <dbReference type="SAM" id="Coils"/>
    </source>
</evidence>
<dbReference type="AlphaFoldDB" id="A0A5J4X663"/>
<proteinExistence type="inferred from homology"/>
<dbReference type="Proteomes" id="UP000324800">
    <property type="component" value="Unassembled WGS sequence"/>
</dbReference>
<dbReference type="GO" id="GO:0015031">
    <property type="term" value="P:protein transport"/>
    <property type="evidence" value="ECO:0007669"/>
    <property type="project" value="UniProtKB-KW"/>
</dbReference>
<evidence type="ECO:0000256" key="10">
    <source>
        <dbReference type="ARBA" id="ARBA00023136"/>
    </source>
</evidence>
<dbReference type="InterPro" id="IPR005578">
    <property type="entry name" value="Yif1_fam"/>
</dbReference>
<feature type="compositionally biased region" description="Acidic residues" evidence="12">
    <location>
        <begin position="466"/>
        <end position="479"/>
    </location>
</feature>
<evidence type="ECO:0000256" key="7">
    <source>
        <dbReference type="ARBA" id="ARBA00022927"/>
    </source>
</evidence>
<evidence type="ECO:0000256" key="4">
    <source>
        <dbReference type="ARBA" id="ARBA00022448"/>
    </source>
</evidence>
<evidence type="ECO:0000256" key="1">
    <source>
        <dbReference type="ARBA" id="ARBA00004477"/>
    </source>
</evidence>
<feature type="compositionally biased region" description="Basic and acidic residues" evidence="12">
    <location>
        <begin position="439"/>
        <end position="458"/>
    </location>
</feature>
<evidence type="ECO:0000313" key="15">
    <source>
        <dbReference type="Proteomes" id="UP000324800"/>
    </source>
</evidence>
<evidence type="ECO:0000256" key="13">
    <source>
        <dbReference type="SAM" id="Phobius"/>
    </source>
</evidence>
<dbReference type="PANTHER" id="PTHR14083">
    <property type="entry name" value="YIP1 INTERACTING FACTOR HOMOLOG YIF1 PROTEIN"/>
    <property type="match status" value="1"/>
</dbReference>
<feature type="transmembrane region" description="Helical" evidence="13">
    <location>
        <begin position="63"/>
        <end position="83"/>
    </location>
</feature>
<feature type="coiled-coil region" evidence="11">
    <location>
        <begin position="368"/>
        <end position="402"/>
    </location>
</feature>
<keyword evidence="4" id="KW-0813">Transport</keyword>
<comment type="subcellular location">
    <subcellularLocation>
        <location evidence="1">Endoplasmic reticulum membrane</location>
        <topology evidence="1">Multi-pass membrane protein</topology>
    </subcellularLocation>
    <subcellularLocation>
        <location evidence="2">Golgi apparatus membrane</location>
        <topology evidence="2">Multi-pass membrane protein</topology>
    </subcellularLocation>
</comment>
<evidence type="ECO:0000313" key="14">
    <source>
        <dbReference type="EMBL" id="KAA6402658.1"/>
    </source>
</evidence>
<keyword evidence="11" id="KW-0175">Coiled coil</keyword>
<name>A0A5J4X663_9EUKA</name>
<dbReference type="GO" id="GO:0006888">
    <property type="term" value="P:endoplasmic reticulum to Golgi vesicle-mediated transport"/>
    <property type="evidence" value="ECO:0007669"/>
    <property type="project" value="InterPro"/>
</dbReference>
<sequence>MSQINNTTFGTSIIGKFGQSAIPQLFQKQTFDEGNLINGAGRIFDNQVKKAQQTIDDEKIKRYFDVTNSYVINKLGTIFFPFLKKHWRSNSNHPRDDANAIDLYIPFMGLFTYVLIVAYIQGKIGDFKPYQVLGTCLSLVVFGTLLEIAGTYLLMYVFGNSSQNSSAVTASPYAVSGGSSIKRGVQQSSTIDNSQYTGGVMTGPYAGIFDMLGVSGLKFVGMTAGIVIVYLGGKIAGYSVLGYLAVSHAYMVLRAYMEVGSSSLENEENRNLKPHHALKKNIGATLVAAIQIPLMFIYVIYCSRSWKIKYFMQNLRRISSESRALKDAEIFETLSEKSRVNSLRDELAELKKYQSQKVSELDSFLQISQNLIQSNEELQTKLKSEEDQKHDLKQKIERTTTMTQQQERLIQILQDEVGKAKFRITERMRRKDEKRRKKYDLTSKSHQIERISKNEQKQIDQSFNEQVEDEDQNEIEDNLDPEKAKLMNQLEQV</sequence>
<organism evidence="14 15">
    <name type="scientific">Streblomastix strix</name>
    <dbReference type="NCBI Taxonomy" id="222440"/>
    <lineage>
        <taxon>Eukaryota</taxon>
        <taxon>Metamonada</taxon>
        <taxon>Preaxostyla</taxon>
        <taxon>Oxymonadida</taxon>
        <taxon>Streblomastigidae</taxon>
        <taxon>Streblomastix</taxon>
    </lineage>
</organism>
<comment type="caution">
    <text evidence="14">The sequence shown here is derived from an EMBL/GenBank/DDBJ whole genome shotgun (WGS) entry which is preliminary data.</text>
</comment>
<feature type="region of interest" description="Disordered" evidence="12">
    <location>
        <begin position="429"/>
        <end position="493"/>
    </location>
</feature>
<evidence type="ECO:0000256" key="6">
    <source>
        <dbReference type="ARBA" id="ARBA00022824"/>
    </source>
</evidence>
<feature type="transmembrane region" description="Helical" evidence="13">
    <location>
        <begin position="238"/>
        <end position="257"/>
    </location>
</feature>
<dbReference type="GO" id="GO:0005789">
    <property type="term" value="C:endoplasmic reticulum membrane"/>
    <property type="evidence" value="ECO:0007669"/>
    <property type="project" value="UniProtKB-SubCell"/>
</dbReference>
<dbReference type="Pfam" id="PF03878">
    <property type="entry name" value="YIF1"/>
    <property type="match status" value="1"/>
</dbReference>
<dbReference type="PANTHER" id="PTHR14083:SF0">
    <property type="entry name" value="YIP1D-INTERACTING FACTOR 1, ISOFORM C"/>
    <property type="match status" value="1"/>
</dbReference>
<keyword evidence="5 13" id="KW-0812">Transmembrane</keyword>
<keyword evidence="6" id="KW-0256">Endoplasmic reticulum</keyword>
<protein>
    <submittedName>
        <fullName evidence="14">Uncharacterized protein</fullName>
    </submittedName>
</protein>
<keyword evidence="7" id="KW-0653">Protein transport</keyword>
<dbReference type="OrthoDB" id="337750at2759"/>
<dbReference type="GO" id="GO:0000139">
    <property type="term" value="C:Golgi membrane"/>
    <property type="evidence" value="ECO:0007669"/>
    <property type="project" value="UniProtKB-SubCell"/>
</dbReference>
<dbReference type="EMBL" id="SNRW01000205">
    <property type="protein sequence ID" value="KAA6402658.1"/>
    <property type="molecule type" value="Genomic_DNA"/>
</dbReference>
<feature type="transmembrane region" description="Helical" evidence="13">
    <location>
        <begin position="211"/>
        <end position="231"/>
    </location>
</feature>